<dbReference type="PANTHER" id="PTHR14969:SF13">
    <property type="entry name" value="AT30094P"/>
    <property type="match status" value="1"/>
</dbReference>
<dbReference type="Pfam" id="PF01569">
    <property type="entry name" value="PAP2"/>
    <property type="match status" value="1"/>
</dbReference>
<dbReference type="InterPro" id="IPR036938">
    <property type="entry name" value="PAP2/HPO_sf"/>
</dbReference>
<dbReference type="InterPro" id="IPR033879">
    <property type="entry name" value="UPP_Pase"/>
</dbReference>
<dbReference type="Gene3D" id="1.20.144.10">
    <property type="entry name" value="Phosphatidic acid phosphatase type 2/haloperoxidase"/>
    <property type="match status" value="1"/>
</dbReference>
<evidence type="ECO:0000256" key="1">
    <source>
        <dbReference type="SAM" id="Phobius"/>
    </source>
</evidence>
<feature type="transmembrane region" description="Helical" evidence="1">
    <location>
        <begin position="129"/>
        <end position="147"/>
    </location>
</feature>
<feature type="transmembrane region" description="Helical" evidence="1">
    <location>
        <begin position="60"/>
        <end position="79"/>
    </location>
</feature>
<evidence type="ECO:0000313" key="4">
    <source>
        <dbReference type="Proteomes" id="UP001206572"/>
    </source>
</evidence>
<gene>
    <name evidence="3" type="ORF">NX780_08390</name>
</gene>
<protein>
    <submittedName>
        <fullName evidence="3">Phosphatase PAP2 family protein</fullName>
    </submittedName>
</protein>
<keyword evidence="1" id="KW-1133">Transmembrane helix</keyword>
<evidence type="ECO:0000313" key="3">
    <source>
        <dbReference type="EMBL" id="MCS0596367.1"/>
    </source>
</evidence>
<feature type="transmembrane region" description="Helical" evidence="1">
    <location>
        <begin position="27"/>
        <end position="48"/>
    </location>
</feature>
<dbReference type="InterPro" id="IPR000326">
    <property type="entry name" value="PAP2/HPO"/>
</dbReference>
<keyword evidence="4" id="KW-1185">Reference proteome</keyword>
<dbReference type="SMART" id="SM00014">
    <property type="entry name" value="acidPPc"/>
    <property type="match status" value="1"/>
</dbReference>
<evidence type="ECO:0000259" key="2">
    <source>
        <dbReference type="SMART" id="SM00014"/>
    </source>
</evidence>
<keyword evidence="1" id="KW-0812">Transmembrane</keyword>
<feature type="transmembrane region" description="Helical" evidence="1">
    <location>
        <begin position="105"/>
        <end position="122"/>
    </location>
</feature>
<proteinExistence type="predicted"/>
<keyword evidence="1" id="KW-0472">Membrane</keyword>
<sequence>MFEHLNLILFSALNAEASLGGWQLLGAVFAAEWLIFLVPLTLVLLWIGGSGPRREIALRAFIAAACALTLNNLIGHFWYSPRPFVAEIGHTFLLHDPDSSFPSDHATSIFSVALVLVFSGVAQVRRIGLVLLPLALIVAWSRVYLGVHWPKDMFGALVVSATMAALVSTPAGRAACASVLPWMEEVYRRVLAVPIGRGWLRP</sequence>
<dbReference type="EMBL" id="JANUHA010000004">
    <property type="protein sequence ID" value="MCS0596367.1"/>
    <property type="molecule type" value="Genomic_DNA"/>
</dbReference>
<comment type="caution">
    <text evidence="3">The sequence shown here is derived from an EMBL/GenBank/DDBJ whole genome shotgun (WGS) entry which is preliminary data.</text>
</comment>
<dbReference type="CDD" id="cd03385">
    <property type="entry name" value="PAP2_BcrC_like"/>
    <property type="match status" value="1"/>
</dbReference>
<organism evidence="3 4">
    <name type="scientific">Massilia agri</name>
    <dbReference type="NCBI Taxonomy" id="1886785"/>
    <lineage>
        <taxon>Bacteria</taxon>
        <taxon>Pseudomonadati</taxon>
        <taxon>Pseudomonadota</taxon>
        <taxon>Betaproteobacteria</taxon>
        <taxon>Burkholderiales</taxon>
        <taxon>Oxalobacteraceae</taxon>
        <taxon>Telluria group</taxon>
        <taxon>Massilia</taxon>
    </lineage>
</organism>
<accession>A0ABT2AJF0</accession>
<dbReference type="RefSeq" id="WP_258827411.1">
    <property type="nucleotide sequence ID" value="NZ_JANUHA010000004.1"/>
</dbReference>
<dbReference type="Proteomes" id="UP001206572">
    <property type="component" value="Unassembled WGS sequence"/>
</dbReference>
<dbReference type="PANTHER" id="PTHR14969">
    <property type="entry name" value="SPHINGOSINE-1-PHOSPHATE PHOSPHOHYDROLASE"/>
    <property type="match status" value="1"/>
</dbReference>
<dbReference type="SUPFAM" id="SSF48317">
    <property type="entry name" value="Acid phosphatase/Vanadium-dependent haloperoxidase"/>
    <property type="match status" value="1"/>
</dbReference>
<name>A0ABT2AJF0_9BURK</name>
<reference evidence="3 4" key="1">
    <citation type="submission" date="2022-08" db="EMBL/GenBank/DDBJ databases">
        <title>Reclassification of Massilia species as members of the genera Telluria, Duganella, Pseudoduganella, Mokoshia gen. nov. and Zemynaea gen. nov. using orthogonal and non-orthogonal genome-based approaches.</title>
        <authorList>
            <person name="Bowman J.P."/>
        </authorList>
    </citation>
    <scope>NUCLEOTIDE SEQUENCE [LARGE SCALE GENOMIC DNA]</scope>
    <source>
        <strain evidence="3 4">JCM 31661</strain>
    </source>
</reference>
<feature type="domain" description="Phosphatidic acid phosphatase type 2/haloperoxidase" evidence="2">
    <location>
        <begin position="56"/>
        <end position="168"/>
    </location>
</feature>